<dbReference type="AlphaFoldDB" id="A0A9X6NF37"/>
<keyword evidence="1" id="KW-0812">Transmembrane</keyword>
<evidence type="ECO:0000313" key="3">
    <source>
        <dbReference type="EMBL" id="OWA52109.1"/>
    </source>
</evidence>
<feature type="domain" description="Receptor ligand binding region" evidence="2">
    <location>
        <begin position="9"/>
        <end position="131"/>
    </location>
</feature>
<dbReference type="Gene3D" id="3.40.50.2300">
    <property type="match status" value="1"/>
</dbReference>
<dbReference type="InterPro" id="IPR001828">
    <property type="entry name" value="ANF_lig-bd_rcpt"/>
</dbReference>
<keyword evidence="1" id="KW-0472">Membrane</keyword>
<reference evidence="4" key="1">
    <citation type="submission" date="2017-01" db="EMBL/GenBank/DDBJ databases">
        <title>Comparative genomics of anhydrobiosis in the tardigrade Hypsibius dujardini.</title>
        <authorList>
            <person name="Yoshida Y."/>
            <person name="Koutsovoulos G."/>
            <person name="Laetsch D."/>
            <person name="Stevens L."/>
            <person name="Kumar S."/>
            <person name="Horikawa D."/>
            <person name="Ishino K."/>
            <person name="Komine S."/>
            <person name="Tomita M."/>
            <person name="Blaxter M."/>
            <person name="Arakawa K."/>
        </authorList>
    </citation>
    <scope>NUCLEOTIDE SEQUENCE [LARGE SCALE GENOMIC DNA]</scope>
    <source>
        <strain evidence="4">Z151</strain>
    </source>
</reference>
<evidence type="ECO:0000313" key="4">
    <source>
        <dbReference type="Proteomes" id="UP000192578"/>
    </source>
</evidence>
<evidence type="ECO:0000259" key="2">
    <source>
        <dbReference type="Pfam" id="PF01094"/>
    </source>
</evidence>
<accession>A0A9X6NF37</accession>
<keyword evidence="4" id="KW-1185">Reference proteome</keyword>
<comment type="caution">
    <text evidence="3">The sequence shown here is derived from an EMBL/GenBank/DDBJ whole genome shotgun (WGS) entry which is preliminary data.</text>
</comment>
<evidence type="ECO:0000256" key="1">
    <source>
        <dbReference type="SAM" id="Phobius"/>
    </source>
</evidence>
<gene>
    <name evidence="3" type="ORF">BV898_16571</name>
</gene>
<keyword evidence="1" id="KW-1133">Transmembrane helix</keyword>
<dbReference type="Pfam" id="PF01094">
    <property type="entry name" value="ANF_receptor"/>
    <property type="match status" value="1"/>
</dbReference>
<protein>
    <recommendedName>
        <fullName evidence="2">Receptor ligand binding region domain-containing protein</fullName>
    </recommendedName>
</protein>
<feature type="transmembrane region" description="Helical" evidence="1">
    <location>
        <begin position="120"/>
        <end position="144"/>
    </location>
</feature>
<organism evidence="3 4">
    <name type="scientific">Hypsibius exemplaris</name>
    <name type="common">Freshwater tardigrade</name>
    <dbReference type="NCBI Taxonomy" id="2072580"/>
    <lineage>
        <taxon>Eukaryota</taxon>
        <taxon>Metazoa</taxon>
        <taxon>Ecdysozoa</taxon>
        <taxon>Tardigrada</taxon>
        <taxon>Eutardigrada</taxon>
        <taxon>Parachela</taxon>
        <taxon>Hypsibioidea</taxon>
        <taxon>Hypsibiidae</taxon>
        <taxon>Hypsibius</taxon>
    </lineage>
</organism>
<dbReference type="OrthoDB" id="5984008at2759"/>
<proteinExistence type="predicted"/>
<sequence>MIIFSAMIAIDQSLTNAQRYPTVVAFPSSDQTTLIRAIMFLLDQFSWTTVSLICEDPNLKVSEGGVYYYTACRGFLTVLGGQKNKYNLHVHYFDPKVKEGNLDAYSSVLRNAATQSRAKTAVITLAVSISTALLATLAIFIAMYHCIFGRSGHGAGRPWWDLQPDLLFVIPKTTAWKSLSSHGEVSTNFLLPVF</sequence>
<dbReference type="EMBL" id="MTYJ01000251">
    <property type="protein sequence ID" value="OWA52109.1"/>
    <property type="molecule type" value="Genomic_DNA"/>
</dbReference>
<dbReference type="Proteomes" id="UP000192578">
    <property type="component" value="Unassembled WGS sequence"/>
</dbReference>
<name>A0A9X6NF37_HYPEX</name>